<name>A0A183B3E5_9TREM</name>
<dbReference type="EMBL" id="UZAN01055813">
    <property type="protein sequence ID" value="VDP91002.1"/>
    <property type="molecule type" value="Genomic_DNA"/>
</dbReference>
<sequence length="92" mass="10281">MVTLVEDVRKLPMRSKMVDLSMIQYLYAFALNGRKQPGDRDRALAVINNITTAPNWEKDTGPSHALRPGMEVDHSPTCIENGKTSPPDETEL</sequence>
<accession>A0A183B3E5</accession>
<evidence type="ECO:0000313" key="3">
    <source>
        <dbReference type="EMBL" id="VDP91002.1"/>
    </source>
</evidence>
<dbReference type="Pfam" id="PF13281">
    <property type="entry name" value="MAP3K_TRAF_bd"/>
    <property type="match status" value="1"/>
</dbReference>
<reference evidence="3 4" key="2">
    <citation type="submission" date="2018-11" db="EMBL/GenBank/DDBJ databases">
        <authorList>
            <consortium name="Pathogen Informatics"/>
        </authorList>
    </citation>
    <scope>NUCLEOTIDE SEQUENCE [LARGE SCALE GENOMIC DNA]</scope>
    <source>
        <strain evidence="3 4">Egypt</strain>
    </source>
</reference>
<feature type="domain" description="MAP3K TRAFs-binding" evidence="2">
    <location>
        <begin position="1"/>
        <end position="51"/>
    </location>
</feature>
<reference evidence="5" key="1">
    <citation type="submission" date="2016-06" db="UniProtKB">
        <authorList>
            <consortium name="WormBaseParasite"/>
        </authorList>
    </citation>
    <scope>IDENTIFICATION</scope>
</reference>
<dbReference type="WBParaSite" id="ECPE_0001377001-mRNA-1">
    <property type="protein sequence ID" value="ECPE_0001377001-mRNA-1"/>
    <property type="gene ID" value="ECPE_0001377001"/>
</dbReference>
<protein>
    <submittedName>
        <fullName evidence="5">DUF4071 domain-containing protein</fullName>
    </submittedName>
</protein>
<feature type="region of interest" description="Disordered" evidence="1">
    <location>
        <begin position="56"/>
        <end position="92"/>
    </location>
</feature>
<organism evidence="5">
    <name type="scientific">Echinostoma caproni</name>
    <dbReference type="NCBI Taxonomy" id="27848"/>
    <lineage>
        <taxon>Eukaryota</taxon>
        <taxon>Metazoa</taxon>
        <taxon>Spiralia</taxon>
        <taxon>Lophotrochozoa</taxon>
        <taxon>Platyhelminthes</taxon>
        <taxon>Trematoda</taxon>
        <taxon>Digenea</taxon>
        <taxon>Plagiorchiida</taxon>
        <taxon>Echinostomata</taxon>
        <taxon>Echinostomatoidea</taxon>
        <taxon>Echinostomatidae</taxon>
        <taxon>Echinostoma</taxon>
    </lineage>
</organism>
<keyword evidence="4" id="KW-1185">Reference proteome</keyword>
<proteinExistence type="predicted"/>
<evidence type="ECO:0000313" key="5">
    <source>
        <dbReference type="WBParaSite" id="ECPE_0001377001-mRNA-1"/>
    </source>
</evidence>
<evidence type="ECO:0000256" key="1">
    <source>
        <dbReference type="SAM" id="MobiDB-lite"/>
    </source>
</evidence>
<gene>
    <name evidence="3" type="ORF">ECPE_LOCUS13730</name>
</gene>
<evidence type="ECO:0000313" key="4">
    <source>
        <dbReference type="Proteomes" id="UP000272942"/>
    </source>
</evidence>
<dbReference type="Proteomes" id="UP000272942">
    <property type="component" value="Unassembled WGS sequence"/>
</dbReference>
<dbReference type="InterPro" id="IPR025136">
    <property type="entry name" value="MAP3K_TRAF-bd"/>
</dbReference>
<dbReference type="AlphaFoldDB" id="A0A183B3E5"/>
<evidence type="ECO:0000259" key="2">
    <source>
        <dbReference type="Pfam" id="PF13281"/>
    </source>
</evidence>
<dbReference type="OrthoDB" id="10052879at2759"/>